<dbReference type="EMBL" id="JAGETT010000014">
    <property type="protein sequence ID" value="MBO1919873.1"/>
    <property type="molecule type" value="Genomic_DNA"/>
</dbReference>
<dbReference type="AlphaFoldDB" id="A0A939NGV7"/>
<evidence type="ECO:0000313" key="1">
    <source>
        <dbReference type="EMBL" id="MBO1919873.1"/>
    </source>
</evidence>
<reference evidence="1" key="1">
    <citation type="submission" date="2021-03" db="EMBL/GenBank/DDBJ databases">
        <title>Molecular epidemiology and mechanisms of colistin and carbapenem resistance in Enterobacteriaceae from clinical isolates, the environment and porcine samples in Pretoria, South Africa.</title>
        <authorList>
            <person name="Bogoshi D."/>
            <person name="Mbelle N.M."/>
            <person name="Naidoo V."/>
            <person name="Osei Sekyere J."/>
        </authorList>
    </citation>
    <scope>NUCLEOTIDE SEQUENCE</scope>
    <source>
        <strain evidence="1">ESB009</strain>
    </source>
</reference>
<accession>A0A939NGV7</accession>
<protein>
    <recommendedName>
        <fullName evidence="2">Alcohol dehydrogenase</fullName>
    </recommendedName>
</protein>
<name>A0A939NGV7_STAXY</name>
<organism evidence="1">
    <name type="scientific">Staphylococcus xylosus</name>
    <dbReference type="NCBI Taxonomy" id="1288"/>
    <lineage>
        <taxon>Bacteria</taxon>
        <taxon>Bacillati</taxon>
        <taxon>Bacillota</taxon>
        <taxon>Bacilli</taxon>
        <taxon>Bacillales</taxon>
        <taxon>Staphylococcaceae</taxon>
        <taxon>Staphylococcus</taxon>
    </lineage>
</organism>
<dbReference type="InterPro" id="IPR011032">
    <property type="entry name" value="GroES-like_sf"/>
</dbReference>
<dbReference type="Gene3D" id="3.90.180.10">
    <property type="entry name" value="Medium-chain alcohol dehydrogenases, catalytic domain"/>
    <property type="match status" value="1"/>
</dbReference>
<gene>
    <name evidence="1" type="ORF">J4710_03765</name>
</gene>
<comment type="caution">
    <text evidence="1">The sequence shown here is derived from an EMBL/GenBank/DDBJ whole genome shotgun (WGS) entry which is preliminary data.</text>
</comment>
<proteinExistence type="predicted"/>
<evidence type="ECO:0008006" key="2">
    <source>
        <dbReference type="Google" id="ProtNLM"/>
    </source>
</evidence>
<dbReference type="SUPFAM" id="SSF50129">
    <property type="entry name" value="GroES-like"/>
    <property type="match status" value="1"/>
</dbReference>
<sequence>MKAVFINGKEDIELKEIEEISTQNNPEKVLIEVKYMGICGSVYTIWQKVLVVQQ</sequence>